<evidence type="ECO:0000313" key="3">
    <source>
        <dbReference type="EMBL" id="MBV7377924.1"/>
    </source>
</evidence>
<sequence>MFRILATAVAAWMSAVPAQADSTSDPSGSFRQLAGIERDSFAALSESRLEEVTRRHSGWTLFKRPDPAAPATVPDEVWLSKQPDVQQGDPAWQCLTEALYFEARGESHHGVFAVAEVILNRVESPRFPNSVCGVIKQGAARHLSCQFTYACDGRPEHVAEPRAYARMGKVARAMLDGAPRTLTGGATFYHTTGVNPRWASRLSQTAQIGVHRFYR</sequence>
<keyword evidence="3" id="KW-0378">Hydrolase</keyword>
<evidence type="ECO:0000256" key="1">
    <source>
        <dbReference type="SAM" id="SignalP"/>
    </source>
</evidence>
<reference evidence="3 4" key="1">
    <citation type="submission" date="2021-05" db="EMBL/GenBank/DDBJ databases">
        <title>Culturable bacteria isolated from Daya Bay.</title>
        <authorList>
            <person name="Zheng W."/>
            <person name="Yu S."/>
            <person name="Huang Y."/>
        </authorList>
    </citation>
    <scope>NUCLEOTIDE SEQUENCE [LARGE SCALE GENOMIC DNA]</scope>
    <source>
        <strain evidence="3 4">DP4N28-5</strain>
    </source>
</reference>
<dbReference type="InterPro" id="IPR011105">
    <property type="entry name" value="Cell_wall_hydrolase_SleB"/>
</dbReference>
<evidence type="ECO:0000259" key="2">
    <source>
        <dbReference type="Pfam" id="PF07486"/>
    </source>
</evidence>
<dbReference type="Pfam" id="PF07486">
    <property type="entry name" value="Hydrolase_2"/>
    <property type="match status" value="1"/>
</dbReference>
<dbReference type="GO" id="GO:0016787">
    <property type="term" value="F:hydrolase activity"/>
    <property type="evidence" value="ECO:0007669"/>
    <property type="project" value="UniProtKB-KW"/>
</dbReference>
<evidence type="ECO:0000313" key="4">
    <source>
        <dbReference type="Proteomes" id="UP000756530"/>
    </source>
</evidence>
<dbReference type="EMBL" id="JAHUZE010000001">
    <property type="protein sequence ID" value="MBV7377924.1"/>
    <property type="molecule type" value="Genomic_DNA"/>
</dbReference>
<organism evidence="3 4">
    <name type="scientific">Maritimibacter dapengensis</name>
    <dbReference type="NCBI Taxonomy" id="2836868"/>
    <lineage>
        <taxon>Bacteria</taxon>
        <taxon>Pseudomonadati</taxon>
        <taxon>Pseudomonadota</taxon>
        <taxon>Alphaproteobacteria</taxon>
        <taxon>Rhodobacterales</taxon>
        <taxon>Roseobacteraceae</taxon>
        <taxon>Maritimibacter</taxon>
    </lineage>
</organism>
<dbReference type="Proteomes" id="UP000756530">
    <property type="component" value="Unassembled WGS sequence"/>
</dbReference>
<gene>
    <name evidence="3" type="ORF">KJP28_03225</name>
</gene>
<feature type="signal peptide" evidence="1">
    <location>
        <begin position="1"/>
        <end position="20"/>
    </location>
</feature>
<dbReference type="RefSeq" id="WP_218390787.1">
    <property type="nucleotide sequence ID" value="NZ_JAHUZE010000001.1"/>
</dbReference>
<protein>
    <submittedName>
        <fullName evidence="3">Cell wall hydrolase</fullName>
    </submittedName>
</protein>
<feature type="domain" description="Cell wall hydrolase SleB" evidence="2">
    <location>
        <begin position="105"/>
        <end position="214"/>
    </location>
</feature>
<feature type="chain" id="PRO_5045487060" evidence="1">
    <location>
        <begin position="21"/>
        <end position="215"/>
    </location>
</feature>
<proteinExistence type="predicted"/>
<comment type="caution">
    <text evidence="3">The sequence shown here is derived from an EMBL/GenBank/DDBJ whole genome shotgun (WGS) entry which is preliminary data.</text>
</comment>
<accession>A0ABS6SYD5</accession>
<keyword evidence="4" id="KW-1185">Reference proteome</keyword>
<keyword evidence="1" id="KW-0732">Signal</keyword>
<name>A0ABS6SYD5_9RHOB</name>